<feature type="transmembrane region" description="Helical" evidence="1">
    <location>
        <begin position="20"/>
        <end position="40"/>
    </location>
</feature>
<keyword evidence="1" id="KW-0472">Membrane</keyword>
<name>A0ABD6CAN1_9EURY</name>
<accession>A0ABD6CAN1</accession>
<dbReference type="InterPro" id="IPR055690">
    <property type="entry name" value="DUF7266"/>
</dbReference>
<gene>
    <name evidence="2" type="ORF">ACFR9U_09875</name>
</gene>
<dbReference type="Proteomes" id="UP001597119">
    <property type="component" value="Unassembled WGS sequence"/>
</dbReference>
<proteinExistence type="predicted"/>
<evidence type="ECO:0008006" key="4">
    <source>
        <dbReference type="Google" id="ProtNLM"/>
    </source>
</evidence>
<evidence type="ECO:0000256" key="1">
    <source>
        <dbReference type="SAM" id="Phobius"/>
    </source>
</evidence>
<dbReference type="Pfam" id="PF23928">
    <property type="entry name" value="DUF7266"/>
    <property type="match status" value="1"/>
</dbReference>
<dbReference type="AlphaFoldDB" id="A0ABD6CAN1"/>
<keyword evidence="1" id="KW-1133">Transmembrane helix</keyword>
<reference evidence="2 3" key="1">
    <citation type="journal article" date="2019" name="Int. J. Syst. Evol. Microbiol.">
        <title>The Global Catalogue of Microorganisms (GCM) 10K type strain sequencing project: providing services to taxonomists for standard genome sequencing and annotation.</title>
        <authorList>
            <consortium name="The Broad Institute Genomics Platform"/>
            <consortium name="The Broad Institute Genome Sequencing Center for Infectious Disease"/>
            <person name="Wu L."/>
            <person name="Ma J."/>
        </authorList>
    </citation>
    <scope>NUCLEOTIDE SEQUENCE [LARGE SCALE GENOMIC DNA]</scope>
    <source>
        <strain evidence="2 3">CGMCC 1.12125</strain>
    </source>
</reference>
<keyword evidence="3" id="KW-1185">Reference proteome</keyword>
<sequence>MTDRRPQTDRGQAITLNYAMGMAIGVILITGLLIAGGTFVTDQRESAIRTELRVVGQQIAADVATADRLSQSTEGNSTVRLERTMPETVAGGTYNVRVVASKDAHLILTTENPAVRVRVDLVNQSDVQDTAINGGTLHINETASGDLEVVSGGASR</sequence>
<dbReference type="RefSeq" id="WP_247374070.1">
    <property type="nucleotide sequence ID" value="NZ_JALLGV010000001.1"/>
</dbReference>
<evidence type="ECO:0000313" key="2">
    <source>
        <dbReference type="EMBL" id="MFD1587293.1"/>
    </source>
</evidence>
<keyword evidence="1" id="KW-0812">Transmembrane</keyword>
<dbReference type="EMBL" id="JBHUDJ010000003">
    <property type="protein sequence ID" value="MFD1587293.1"/>
    <property type="molecule type" value="Genomic_DNA"/>
</dbReference>
<evidence type="ECO:0000313" key="3">
    <source>
        <dbReference type="Proteomes" id="UP001597119"/>
    </source>
</evidence>
<protein>
    <recommendedName>
        <fullName evidence="4">Flagellin</fullName>
    </recommendedName>
</protein>
<comment type="caution">
    <text evidence="2">The sequence shown here is derived from an EMBL/GenBank/DDBJ whole genome shotgun (WGS) entry which is preliminary data.</text>
</comment>
<organism evidence="2 3">
    <name type="scientific">Halorientalis brevis</name>
    <dbReference type="NCBI Taxonomy" id="1126241"/>
    <lineage>
        <taxon>Archaea</taxon>
        <taxon>Methanobacteriati</taxon>
        <taxon>Methanobacteriota</taxon>
        <taxon>Stenosarchaea group</taxon>
        <taxon>Halobacteria</taxon>
        <taxon>Halobacteriales</taxon>
        <taxon>Haloarculaceae</taxon>
        <taxon>Halorientalis</taxon>
    </lineage>
</organism>